<gene>
    <name evidence="2" type="primary">LOC107778470</name>
</gene>
<proteinExistence type="predicted"/>
<protein>
    <submittedName>
        <fullName evidence="2">Late blight resistance protein homolog R1B-16 isoform X3</fullName>
    </submittedName>
</protein>
<evidence type="ECO:0000313" key="1">
    <source>
        <dbReference type="Proteomes" id="UP000790787"/>
    </source>
</evidence>
<accession>A0AC58TFP9</accession>
<name>A0AC58TFP9_TOBAC</name>
<dbReference type="RefSeq" id="XP_075096041.1">
    <property type="nucleotide sequence ID" value="XM_075239940.1"/>
</dbReference>
<evidence type="ECO:0000313" key="2">
    <source>
        <dbReference type="RefSeq" id="XP_075096041.1"/>
    </source>
</evidence>
<reference evidence="1" key="1">
    <citation type="journal article" date="2014" name="Nat. Commun.">
        <title>The tobacco genome sequence and its comparison with those of tomato and potato.</title>
        <authorList>
            <person name="Sierro N."/>
            <person name="Battey J.N."/>
            <person name="Ouadi S."/>
            <person name="Bakaher N."/>
            <person name="Bovet L."/>
            <person name="Willig A."/>
            <person name="Goepfert S."/>
            <person name="Peitsch M.C."/>
            <person name="Ivanov N.V."/>
        </authorList>
    </citation>
    <scope>NUCLEOTIDE SEQUENCE [LARGE SCALE GENOMIC DNA]</scope>
</reference>
<keyword evidence="1" id="KW-1185">Reference proteome</keyword>
<dbReference type="Proteomes" id="UP000790787">
    <property type="component" value="Chromosome 20"/>
</dbReference>
<reference evidence="2" key="2">
    <citation type="submission" date="2025-08" db="UniProtKB">
        <authorList>
            <consortium name="RefSeq"/>
        </authorList>
    </citation>
    <scope>IDENTIFICATION</scope>
    <source>
        <tissue evidence="2">Leaf</tissue>
    </source>
</reference>
<sequence length="639" mass="73304">MTTTSEAVMGFEDETAELIQRLVRGPKQLDVVSLVGMPGIGEESWCLLQKKVFGEESCAPQLEKIGVKIAQSCGGLPLAIILVAGVLAKLNKEEIRWEEVANGLSSCAAGDTQMYMDIIELSFRFLPSQLKRCFLYFGGFCEDELLVRKLIQLWVAEEYAVGNELKSAEDEAKGYVMELIDNNLVMVVQRSFFGEVRAIRMHDLLREFCFSKIDFPRSFLTRSDDSSSGDSPYYLQMNYLLHPERGSDSLRSGSPPGPHSAHLLPSDNILNQNIILVYDCNHLSHDDYYKSLRILDLSCITLRSTSPIQALINLRYLALKGNFEADPSWLSELKSLETVILNESRRLNLSHAIWGMVSLKHLEVTGKPAVIRCNVAEFETYPPLEKLQWLSFALLPGGEEFQQFVSKVPNLVKLRCLVEEPQGDRTCIWLPGLESLNKLESLKVYFLKRSVRRFEVNFPMNLKKLTLSSCQLPWSEISIIGNLENLEVLKLESNAFEGEQWDVKDEEFQNLKLLTFYNMNVPSWNFSDMSFPNLQRVIFKNSRLKTNIPRSFGDLLLLQMIELSWCKCSRRTINSAEEIKKAQIDDMGNHEFKLIIKSREEDEELRLMWQVDSDLRNWKFHFCFLLLLFLIISNIFSSF</sequence>
<organism evidence="1 2">
    <name type="scientific">Nicotiana tabacum</name>
    <name type="common">Common tobacco</name>
    <dbReference type="NCBI Taxonomy" id="4097"/>
    <lineage>
        <taxon>Eukaryota</taxon>
        <taxon>Viridiplantae</taxon>
        <taxon>Streptophyta</taxon>
        <taxon>Embryophyta</taxon>
        <taxon>Tracheophyta</taxon>
        <taxon>Spermatophyta</taxon>
        <taxon>Magnoliopsida</taxon>
        <taxon>eudicotyledons</taxon>
        <taxon>Gunneridae</taxon>
        <taxon>Pentapetalae</taxon>
        <taxon>asterids</taxon>
        <taxon>lamiids</taxon>
        <taxon>Solanales</taxon>
        <taxon>Solanaceae</taxon>
        <taxon>Nicotianoideae</taxon>
        <taxon>Nicotianeae</taxon>
        <taxon>Nicotiana</taxon>
    </lineage>
</organism>